<dbReference type="PROSITE" id="PS00678">
    <property type="entry name" value="WD_REPEATS_1"/>
    <property type="match status" value="1"/>
</dbReference>
<keyword evidence="9" id="KW-1185">Reference proteome</keyword>
<evidence type="ECO:0000313" key="7">
    <source>
        <dbReference type="EMBL" id="CAE0698353.1"/>
    </source>
</evidence>
<proteinExistence type="inferred from homology"/>
<dbReference type="SUPFAM" id="SSF50978">
    <property type="entry name" value="WD40 repeat-like"/>
    <property type="match status" value="1"/>
</dbReference>
<dbReference type="SMART" id="SM01167">
    <property type="entry name" value="DUF1900"/>
    <property type="match status" value="1"/>
</dbReference>
<feature type="compositionally biased region" description="Acidic residues" evidence="6">
    <location>
        <begin position="510"/>
        <end position="521"/>
    </location>
</feature>
<dbReference type="InterPro" id="IPR015943">
    <property type="entry name" value="WD40/YVTN_repeat-like_dom_sf"/>
</dbReference>
<dbReference type="PROSITE" id="PS50082">
    <property type="entry name" value="WD_REPEATS_2"/>
    <property type="match status" value="2"/>
</dbReference>
<dbReference type="EMBL" id="CAKKNE010000003">
    <property type="protein sequence ID" value="CAH0370425.1"/>
    <property type="molecule type" value="Genomic_DNA"/>
</dbReference>
<dbReference type="InterPro" id="IPR015505">
    <property type="entry name" value="Coronin"/>
</dbReference>
<dbReference type="Proteomes" id="UP000789595">
    <property type="component" value="Unassembled WGS sequence"/>
</dbReference>
<dbReference type="SMART" id="SM00320">
    <property type="entry name" value="WD40"/>
    <property type="match status" value="3"/>
</dbReference>
<evidence type="ECO:0000256" key="5">
    <source>
        <dbReference type="RuleBase" id="RU280818"/>
    </source>
</evidence>
<evidence type="ECO:0000313" key="9">
    <source>
        <dbReference type="Proteomes" id="UP000789595"/>
    </source>
</evidence>
<gene>
    <name evidence="7" type="ORF">PCAL00307_LOCUS13789</name>
    <name evidence="8" type="ORF">PECAL_3P03120</name>
</gene>
<evidence type="ECO:0000256" key="3">
    <source>
        <dbReference type="ARBA" id="ARBA00022737"/>
    </source>
</evidence>
<protein>
    <recommendedName>
        <fullName evidence="5">Coronin</fullName>
    </recommendedName>
</protein>
<dbReference type="InterPro" id="IPR001680">
    <property type="entry name" value="WD40_rpt"/>
</dbReference>
<evidence type="ECO:0000256" key="1">
    <source>
        <dbReference type="ARBA" id="ARBA00009482"/>
    </source>
</evidence>
<dbReference type="PANTHER" id="PTHR10856:SF20">
    <property type="entry name" value="CORONIN-7"/>
    <property type="match status" value="1"/>
</dbReference>
<feature type="repeat" description="WD" evidence="4">
    <location>
        <begin position="125"/>
        <end position="156"/>
    </location>
</feature>
<dbReference type="AlphaFoldDB" id="A0A7S3ZYP9"/>
<evidence type="ECO:0000256" key="6">
    <source>
        <dbReference type="SAM" id="MobiDB-lite"/>
    </source>
</evidence>
<reference evidence="8" key="2">
    <citation type="submission" date="2021-11" db="EMBL/GenBank/DDBJ databases">
        <authorList>
            <consortium name="Genoscope - CEA"/>
            <person name="William W."/>
        </authorList>
    </citation>
    <scope>NUCLEOTIDE SEQUENCE</scope>
</reference>
<evidence type="ECO:0000256" key="2">
    <source>
        <dbReference type="ARBA" id="ARBA00022574"/>
    </source>
</evidence>
<dbReference type="PANTHER" id="PTHR10856">
    <property type="entry name" value="CORONIN"/>
    <property type="match status" value="1"/>
</dbReference>
<feature type="repeat" description="WD" evidence="4">
    <location>
        <begin position="170"/>
        <end position="206"/>
    </location>
</feature>
<feature type="region of interest" description="Disordered" evidence="6">
    <location>
        <begin position="498"/>
        <end position="521"/>
    </location>
</feature>
<feature type="region of interest" description="Disordered" evidence="6">
    <location>
        <begin position="30"/>
        <end position="60"/>
    </location>
</feature>
<reference evidence="7" key="1">
    <citation type="submission" date="2021-01" db="EMBL/GenBank/DDBJ databases">
        <authorList>
            <person name="Corre E."/>
            <person name="Pelletier E."/>
            <person name="Niang G."/>
            <person name="Scheremetjew M."/>
            <person name="Finn R."/>
            <person name="Kale V."/>
            <person name="Holt S."/>
            <person name="Cochrane G."/>
            <person name="Meng A."/>
            <person name="Brown T."/>
            <person name="Cohen L."/>
        </authorList>
    </citation>
    <scope>NUCLEOTIDE SEQUENCE</scope>
    <source>
        <strain evidence="7">CCMP1756</strain>
    </source>
</reference>
<dbReference type="InterPro" id="IPR036322">
    <property type="entry name" value="WD40_repeat_dom_sf"/>
</dbReference>
<keyword evidence="2 4" id="KW-0853">WD repeat</keyword>
<evidence type="ECO:0000256" key="4">
    <source>
        <dbReference type="PROSITE-ProRule" id="PRU00221"/>
    </source>
</evidence>
<dbReference type="PROSITE" id="PS50294">
    <property type="entry name" value="WD_REPEATS_REGION"/>
    <property type="match status" value="1"/>
</dbReference>
<name>A0A7S3ZYP9_9STRA</name>
<keyword evidence="3 5" id="KW-0677">Repeat</keyword>
<dbReference type="Pfam" id="PF00400">
    <property type="entry name" value="WD40"/>
    <property type="match status" value="2"/>
</dbReference>
<accession>A0A7S3ZYP9</accession>
<comment type="similarity">
    <text evidence="1 5">Belongs to the WD repeat coronin family.</text>
</comment>
<evidence type="ECO:0000313" key="8">
    <source>
        <dbReference type="EMBL" id="CAH0370425.1"/>
    </source>
</evidence>
<organism evidence="7">
    <name type="scientific">Pelagomonas calceolata</name>
    <dbReference type="NCBI Taxonomy" id="35677"/>
    <lineage>
        <taxon>Eukaryota</taxon>
        <taxon>Sar</taxon>
        <taxon>Stramenopiles</taxon>
        <taxon>Ochrophyta</taxon>
        <taxon>Pelagophyceae</taxon>
        <taxon>Pelagomonadales</taxon>
        <taxon>Pelagomonadaceae</taxon>
        <taxon>Pelagomonas</taxon>
    </lineage>
</organism>
<dbReference type="InterPro" id="IPR019775">
    <property type="entry name" value="WD40_repeat_CS"/>
</dbReference>
<dbReference type="OrthoDB" id="1850764at2759"/>
<dbReference type="EMBL" id="HBIW01015992">
    <property type="protein sequence ID" value="CAE0698353.1"/>
    <property type="molecule type" value="Transcribed_RNA"/>
</dbReference>
<dbReference type="Gene3D" id="2.130.10.10">
    <property type="entry name" value="YVTN repeat-like/Quinoprotein amine dehydrogenase"/>
    <property type="match status" value="1"/>
</dbReference>
<sequence>MAAPSHHASSLWPRSHHRRCTPSLRSYAVGPQRKFEPRSARTRQVPGELPHTPMASFTQKTNPYKHLSGRETTLLTHLQPATPSIAASDAFYAVPYRSGGGGPVYIGRLDQTSKVEPAEALSNCVQGHKAEVKAVAFSPFHSALLATGGEDCRVRIAANVEDPSKESLEVGAHGSGVRCLQFHPAAEHVLLSASNDGSWATWDVASELNRAASIHTGKLDAAVTHVDWNRSTFAASCRDRTLRCVDVRTGAVAWSSVPHGGARAFRAVFASRIEHCVLSVGSATSGGREVSLIDVRKPDAVVARAVIDAQSGDVLSHWDEDSGLLWCVGRGDRVMRRFECTSSAITQGATWRSEQAACTSFCALPHKLRDVMDLEVFKCLRLTTSTVDTASFRVVRTEDHKAFFNDDIFGETRSRFPSTTAKRWAAGECPPSLTESCQPLGTKLLSERVVERKVLNTVVVNERRASEKEDRAKDDAAIDRLAQLADQFANANVNLSMGGNGVDAQVQDTGDVESDEWDDSD</sequence>